<accession>A0A2P2PY91</accession>
<dbReference type="AlphaFoldDB" id="A0A2P2PY91"/>
<dbReference type="EMBL" id="GGEC01079233">
    <property type="protein sequence ID" value="MBX59717.1"/>
    <property type="molecule type" value="Transcribed_RNA"/>
</dbReference>
<sequence>MCLRTLIDKIGFYFLMCLSFT</sequence>
<name>A0A2P2PY91_RHIMU</name>
<reference evidence="1" key="1">
    <citation type="submission" date="2018-02" db="EMBL/GenBank/DDBJ databases">
        <title>Rhizophora mucronata_Transcriptome.</title>
        <authorList>
            <person name="Meera S.P."/>
            <person name="Sreeshan A."/>
            <person name="Augustine A."/>
        </authorList>
    </citation>
    <scope>NUCLEOTIDE SEQUENCE</scope>
    <source>
        <tissue evidence="1">Leaf</tissue>
    </source>
</reference>
<proteinExistence type="predicted"/>
<protein>
    <submittedName>
        <fullName evidence="1">Uncharacterized protein</fullName>
    </submittedName>
</protein>
<evidence type="ECO:0000313" key="1">
    <source>
        <dbReference type="EMBL" id="MBX59717.1"/>
    </source>
</evidence>
<organism evidence="1">
    <name type="scientific">Rhizophora mucronata</name>
    <name type="common">Asiatic mangrove</name>
    <dbReference type="NCBI Taxonomy" id="61149"/>
    <lineage>
        <taxon>Eukaryota</taxon>
        <taxon>Viridiplantae</taxon>
        <taxon>Streptophyta</taxon>
        <taxon>Embryophyta</taxon>
        <taxon>Tracheophyta</taxon>
        <taxon>Spermatophyta</taxon>
        <taxon>Magnoliopsida</taxon>
        <taxon>eudicotyledons</taxon>
        <taxon>Gunneridae</taxon>
        <taxon>Pentapetalae</taxon>
        <taxon>rosids</taxon>
        <taxon>fabids</taxon>
        <taxon>Malpighiales</taxon>
        <taxon>Rhizophoraceae</taxon>
        <taxon>Rhizophora</taxon>
    </lineage>
</organism>